<dbReference type="PhylomeDB" id="A8DWF4"/>
<dbReference type="PANTHER" id="PTHR21559">
    <property type="entry name" value="DYSTROGLYCAN-RELATED"/>
    <property type="match status" value="1"/>
</dbReference>
<dbReference type="InParanoid" id="A8DWF4"/>
<dbReference type="InterPro" id="IPR030398">
    <property type="entry name" value="SEA_DG_dom"/>
</dbReference>
<evidence type="ECO:0000259" key="1">
    <source>
        <dbReference type="PROSITE" id="PS51699"/>
    </source>
</evidence>
<keyword evidence="3" id="KW-1185">Reference proteome</keyword>
<dbReference type="InterPro" id="IPR015919">
    <property type="entry name" value="Cadherin-like_sf"/>
</dbReference>
<dbReference type="GO" id="GO:0005509">
    <property type="term" value="F:calcium ion binding"/>
    <property type="evidence" value="ECO:0007669"/>
    <property type="project" value="InterPro"/>
</dbReference>
<feature type="non-terminal residue" evidence="2">
    <location>
        <position position="1"/>
    </location>
</feature>
<name>A8DWF4_NEMVE</name>
<proteinExistence type="predicted"/>
<dbReference type="PANTHER" id="PTHR21559:SF21">
    <property type="entry name" value="DYSTROGLYCAN 1"/>
    <property type="match status" value="1"/>
</dbReference>
<dbReference type="InterPro" id="IPR013783">
    <property type="entry name" value="Ig-like_fold"/>
</dbReference>
<dbReference type="EMBL" id="DS479561">
    <property type="protein sequence ID" value="EDO25455.1"/>
    <property type="molecule type" value="Genomic_DNA"/>
</dbReference>
<dbReference type="HOGENOM" id="CLU_1464824_0_0_1"/>
<dbReference type="STRING" id="45351.A8DWF4"/>
<reference evidence="2 3" key="1">
    <citation type="journal article" date="2007" name="Science">
        <title>Sea anemone genome reveals ancestral eumetazoan gene repertoire and genomic organization.</title>
        <authorList>
            <person name="Putnam N.H."/>
            <person name="Srivastava M."/>
            <person name="Hellsten U."/>
            <person name="Dirks B."/>
            <person name="Chapman J."/>
            <person name="Salamov A."/>
            <person name="Terry A."/>
            <person name="Shapiro H."/>
            <person name="Lindquist E."/>
            <person name="Kapitonov V.V."/>
            <person name="Jurka J."/>
            <person name="Genikhovich G."/>
            <person name="Grigoriev I.V."/>
            <person name="Lucas S.M."/>
            <person name="Steele R.E."/>
            <person name="Finnerty J.R."/>
            <person name="Technau U."/>
            <person name="Martindale M.Q."/>
            <person name="Rokhsar D.S."/>
        </authorList>
    </citation>
    <scope>NUCLEOTIDE SEQUENCE [LARGE SCALE GENOMIC DNA]</scope>
    <source>
        <strain evidence="3">CH2 X CH6</strain>
    </source>
</reference>
<protein>
    <recommendedName>
        <fullName evidence="1">Peptidase S72 domain-containing protein</fullName>
    </recommendedName>
</protein>
<dbReference type="GO" id="GO:0016020">
    <property type="term" value="C:membrane"/>
    <property type="evidence" value="ECO:0007669"/>
    <property type="project" value="InterPro"/>
</dbReference>
<dbReference type="KEGG" id="nve:5495706"/>
<feature type="domain" description="Peptidase S72" evidence="1">
    <location>
        <begin position="1"/>
        <end position="77"/>
    </location>
</feature>
<gene>
    <name evidence="2" type="ORF">NEMVEDRAFT_v1g225987</name>
</gene>
<dbReference type="Gene3D" id="2.60.40.10">
    <property type="entry name" value="Immunoglobulins"/>
    <property type="match status" value="1"/>
</dbReference>
<dbReference type="AlphaFoldDB" id="A8DWF4"/>
<organism evidence="2 3">
    <name type="scientific">Nematostella vectensis</name>
    <name type="common">Starlet sea anemone</name>
    <dbReference type="NCBI Taxonomy" id="45351"/>
    <lineage>
        <taxon>Eukaryota</taxon>
        <taxon>Metazoa</taxon>
        <taxon>Cnidaria</taxon>
        <taxon>Anthozoa</taxon>
        <taxon>Hexacorallia</taxon>
        <taxon>Actiniaria</taxon>
        <taxon>Edwardsiidae</taxon>
        <taxon>Nematostella</taxon>
    </lineage>
</organism>
<dbReference type="PROSITE" id="PS51699">
    <property type="entry name" value="SEA_DG"/>
    <property type="match status" value="1"/>
</dbReference>
<evidence type="ECO:0000313" key="3">
    <source>
        <dbReference type="Proteomes" id="UP000001593"/>
    </source>
</evidence>
<feature type="non-terminal residue" evidence="2">
    <location>
        <position position="185"/>
    </location>
</feature>
<sequence length="185" mass="20625">CYFVGGTIIAVTLTVLYGSGVNFTFHLKTIPEKDCNHPSRTTAINKFGRRGKTSSAFKNALLPEYNVRQSFTEAIGECSAKGNTPPLLLTPVGTIAVQANHGFIYRIPYDTFFDREYGNTRNLDLRLRAGDRSRLPPGSWVTLEEAEQEIYIMPDEKLTGSHKFVLVAVDPADNKMKTHDVITIK</sequence>
<accession>A8DWF4</accession>
<dbReference type="SUPFAM" id="SSF49313">
    <property type="entry name" value="Cadherin-like"/>
    <property type="match status" value="1"/>
</dbReference>
<dbReference type="Proteomes" id="UP000001593">
    <property type="component" value="Unassembled WGS sequence"/>
</dbReference>
<evidence type="ECO:0000313" key="2">
    <source>
        <dbReference type="EMBL" id="EDO25455.1"/>
    </source>
</evidence>